<dbReference type="EMBL" id="JAFJMO010000001">
    <property type="protein sequence ID" value="KAJ8288256.1"/>
    <property type="molecule type" value="Genomic_DNA"/>
</dbReference>
<accession>A0A9Q1I8W4</accession>
<organism evidence="2 3">
    <name type="scientific">Conger conger</name>
    <name type="common">Conger eel</name>
    <name type="synonym">Muraena conger</name>
    <dbReference type="NCBI Taxonomy" id="82655"/>
    <lineage>
        <taxon>Eukaryota</taxon>
        <taxon>Metazoa</taxon>
        <taxon>Chordata</taxon>
        <taxon>Craniata</taxon>
        <taxon>Vertebrata</taxon>
        <taxon>Euteleostomi</taxon>
        <taxon>Actinopterygii</taxon>
        <taxon>Neopterygii</taxon>
        <taxon>Teleostei</taxon>
        <taxon>Anguilliformes</taxon>
        <taxon>Congridae</taxon>
        <taxon>Conger</taxon>
    </lineage>
</organism>
<dbReference type="Proteomes" id="UP001152803">
    <property type="component" value="Unassembled WGS sequence"/>
</dbReference>
<evidence type="ECO:0000313" key="2">
    <source>
        <dbReference type="EMBL" id="KAJ8288256.1"/>
    </source>
</evidence>
<dbReference type="OrthoDB" id="8902313at2759"/>
<gene>
    <name evidence="2" type="ORF">COCON_G00009150</name>
</gene>
<comment type="caution">
    <text evidence="2">The sequence shown here is derived from an EMBL/GenBank/DDBJ whole genome shotgun (WGS) entry which is preliminary data.</text>
</comment>
<name>A0A9Q1I8W4_CONCO</name>
<dbReference type="AlphaFoldDB" id="A0A9Q1I8W4"/>
<proteinExistence type="predicted"/>
<protein>
    <submittedName>
        <fullName evidence="2">Uncharacterized protein</fullName>
    </submittedName>
</protein>
<keyword evidence="1" id="KW-0732">Signal</keyword>
<reference evidence="2" key="1">
    <citation type="journal article" date="2023" name="Science">
        <title>Genome structures resolve the early diversification of teleost fishes.</title>
        <authorList>
            <person name="Parey E."/>
            <person name="Louis A."/>
            <person name="Montfort J."/>
            <person name="Bouchez O."/>
            <person name="Roques C."/>
            <person name="Iampietro C."/>
            <person name="Lluch J."/>
            <person name="Castinel A."/>
            <person name="Donnadieu C."/>
            <person name="Desvignes T."/>
            <person name="Floi Bucao C."/>
            <person name="Jouanno E."/>
            <person name="Wen M."/>
            <person name="Mejri S."/>
            <person name="Dirks R."/>
            <person name="Jansen H."/>
            <person name="Henkel C."/>
            <person name="Chen W.J."/>
            <person name="Zahm M."/>
            <person name="Cabau C."/>
            <person name="Klopp C."/>
            <person name="Thompson A.W."/>
            <person name="Robinson-Rechavi M."/>
            <person name="Braasch I."/>
            <person name="Lecointre G."/>
            <person name="Bobe J."/>
            <person name="Postlethwait J.H."/>
            <person name="Berthelot C."/>
            <person name="Roest Crollius H."/>
            <person name="Guiguen Y."/>
        </authorList>
    </citation>
    <scope>NUCLEOTIDE SEQUENCE</scope>
    <source>
        <strain evidence="2">Concon-B</strain>
    </source>
</reference>
<sequence>MLFILLIIVVLLVIISCISNSLNGRKADVGRCEKISQPHLTKQHCYKGKKRDMGEKDLQVLATILSAGLVDADPTTLQHLKEYRDLRGGST</sequence>
<evidence type="ECO:0000256" key="1">
    <source>
        <dbReference type="SAM" id="SignalP"/>
    </source>
</evidence>
<keyword evidence="3" id="KW-1185">Reference proteome</keyword>
<feature type="signal peptide" evidence="1">
    <location>
        <begin position="1"/>
        <end position="19"/>
    </location>
</feature>
<evidence type="ECO:0000313" key="3">
    <source>
        <dbReference type="Proteomes" id="UP001152803"/>
    </source>
</evidence>
<feature type="chain" id="PRO_5040116991" evidence="1">
    <location>
        <begin position="20"/>
        <end position="91"/>
    </location>
</feature>